<reference evidence="6 7" key="1">
    <citation type="submission" date="2019-08" db="EMBL/GenBank/DDBJ databases">
        <title>Deep-cultivation of Planctomycetes and their phenomic and genomic characterization uncovers novel biology.</title>
        <authorList>
            <person name="Wiegand S."/>
            <person name="Jogler M."/>
            <person name="Boedeker C."/>
            <person name="Pinto D."/>
            <person name="Vollmers J."/>
            <person name="Rivas-Marin E."/>
            <person name="Kohn T."/>
            <person name="Peeters S.H."/>
            <person name="Heuer A."/>
            <person name="Rast P."/>
            <person name="Oberbeckmann S."/>
            <person name="Bunk B."/>
            <person name="Jeske O."/>
            <person name="Meyerdierks A."/>
            <person name="Storesund J.E."/>
            <person name="Kallscheuer N."/>
            <person name="Luecker S."/>
            <person name="Lage O.M."/>
            <person name="Pohl T."/>
            <person name="Merkel B.J."/>
            <person name="Hornburger P."/>
            <person name="Mueller R.-W."/>
            <person name="Bruemmer F."/>
            <person name="Labrenz M."/>
            <person name="Spormann A.M."/>
            <person name="Op den Camp H."/>
            <person name="Overmann J."/>
            <person name="Amann R."/>
            <person name="Jetten M.S.M."/>
            <person name="Mascher T."/>
            <person name="Medema M.H."/>
            <person name="Devos D.P."/>
            <person name="Kaster A.-K."/>
            <person name="Ovreas L."/>
            <person name="Rohde M."/>
            <person name="Galperin M.Y."/>
            <person name="Jogler C."/>
        </authorList>
    </citation>
    <scope>NUCLEOTIDE SEQUENCE [LARGE SCALE GENOMIC DNA]</scope>
    <source>
        <strain evidence="6 7">Pr1d</strain>
    </source>
</reference>
<accession>A0A5B9Q960</accession>
<dbReference type="Gene3D" id="1.10.510.10">
    <property type="entry name" value="Transferase(Phosphotransferase) domain 1"/>
    <property type="match status" value="1"/>
</dbReference>
<dbReference type="GO" id="GO:0004674">
    <property type="term" value="F:protein serine/threonine kinase activity"/>
    <property type="evidence" value="ECO:0007669"/>
    <property type="project" value="UniProtKB-EC"/>
</dbReference>
<dbReference type="GO" id="GO:0000407">
    <property type="term" value="C:phagophore assembly site"/>
    <property type="evidence" value="ECO:0007669"/>
    <property type="project" value="TreeGrafter"/>
</dbReference>
<evidence type="ECO:0000256" key="3">
    <source>
        <dbReference type="ARBA" id="ARBA00022777"/>
    </source>
</evidence>
<dbReference type="InterPro" id="IPR008271">
    <property type="entry name" value="Ser/Thr_kinase_AS"/>
</dbReference>
<evidence type="ECO:0000256" key="2">
    <source>
        <dbReference type="ARBA" id="ARBA00022741"/>
    </source>
</evidence>
<dbReference type="GO" id="GO:0016020">
    <property type="term" value="C:membrane"/>
    <property type="evidence" value="ECO:0007669"/>
    <property type="project" value="TreeGrafter"/>
</dbReference>
<evidence type="ECO:0000259" key="5">
    <source>
        <dbReference type="PROSITE" id="PS50011"/>
    </source>
</evidence>
<dbReference type="Proteomes" id="UP000323917">
    <property type="component" value="Chromosome"/>
</dbReference>
<keyword evidence="1 6" id="KW-0808">Transferase</keyword>
<dbReference type="SUPFAM" id="SSF56112">
    <property type="entry name" value="Protein kinase-like (PK-like)"/>
    <property type="match status" value="1"/>
</dbReference>
<dbReference type="PANTHER" id="PTHR24348">
    <property type="entry name" value="SERINE/THREONINE-PROTEIN KINASE UNC-51-RELATED"/>
    <property type="match status" value="1"/>
</dbReference>
<proteinExistence type="predicted"/>
<keyword evidence="7" id="KW-1185">Reference proteome</keyword>
<dbReference type="GO" id="GO:0005829">
    <property type="term" value="C:cytosol"/>
    <property type="evidence" value="ECO:0007669"/>
    <property type="project" value="TreeGrafter"/>
</dbReference>
<feature type="domain" description="Protein kinase" evidence="5">
    <location>
        <begin position="47"/>
        <end position="347"/>
    </location>
</feature>
<dbReference type="InterPro" id="IPR045269">
    <property type="entry name" value="Atg1-like"/>
</dbReference>
<dbReference type="InterPro" id="IPR011009">
    <property type="entry name" value="Kinase-like_dom_sf"/>
</dbReference>
<keyword evidence="4" id="KW-0067">ATP-binding</keyword>
<dbReference type="EMBL" id="CP042913">
    <property type="protein sequence ID" value="QEG35564.1"/>
    <property type="molecule type" value="Genomic_DNA"/>
</dbReference>
<organism evidence="6 7">
    <name type="scientific">Bythopirellula goksoeyrii</name>
    <dbReference type="NCBI Taxonomy" id="1400387"/>
    <lineage>
        <taxon>Bacteria</taxon>
        <taxon>Pseudomonadati</taxon>
        <taxon>Planctomycetota</taxon>
        <taxon>Planctomycetia</taxon>
        <taxon>Pirellulales</taxon>
        <taxon>Lacipirellulaceae</taxon>
        <taxon>Bythopirellula</taxon>
    </lineage>
</organism>
<keyword evidence="3 6" id="KW-0418">Kinase</keyword>
<dbReference type="RefSeq" id="WP_148074064.1">
    <property type="nucleotide sequence ID" value="NZ_CP042913.1"/>
</dbReference>
<dbReference type="PROSITE" id="PS50011">
    <property type="entry name" value="PROTEIN_KINASE_DOM"/>
    <property type="match status" value="1"/>
</dbReference>
<protein>
    <submittedName>
        <fullName evidence="6">Serine/threonine-protein kinase PrkC</fullName>
        <ecNumber evidence="6">2.7.11.1</ecNumber>
    </submittedName>
</protein>
<keyword evidence="2" id="KW-0547">Nucleotide-binding</keyword>
<evidence type="ECO:0000313" key="7">
    <source>
        <dbReference type="Proteomes" id="UP000323917"/>
    </source>
</evidence>
<dbReference type="GO" id="GO:0005524">
    <property type="term" value="F:ATP binding"/>
    <property type="evidence" value="ECO:0007669"/>
    <property type="project" value="UniProtKB-KW"/>
</dbReference>
<dbReference type="OrthoDB" id="6111975at2"/>
<dbReference type="PROSITE" id="PS00108">
    <property type="entry name" value="PROTEIN_KINASE_ST"/>
    <property type="match status" value="1"/>
</dbReference>
<dbReference type="KEGG" id="bgok:Pr1d_28650"/>
<dbReference type="SMART" id="SM00220">
    <property type="entry name" value="S_TKc"/>
    <property type="match status" value="1"/>
</dbReference>
<dbReference type="InterPro" id="IPR000719">
    <property type="entry name" value="Prot_kinase_dom"/>
</dbReference>
<evidence type="ECO:0000313" key="6">
    <source>
        <dbReference type="EMBL" id="QEG35564.1"/>
    </source>
</evidence>
<dbReference type="GO" id="GO:0005776">
    <property type="term" value="C:autophagosome"/>
    <property type="evidence" value="ECO:0007669"/>
    <property type="project" value="TreeGrafter"/>
</dbReference>
<dbReference type="Pfam" id="PF00069">
    <property type="entry name" value="Pkinase"/>
    <property type="match status" value="1"/>
</dbReference>
<dbReference type="Gene3D" id="3.30.200.20">
    <property type="entry name" value="Phosphorylase Kinase, domain 1"/>
    <property type="match status" value="1"/>
</dbReference>
<name>A0A5B9Q960_9BACT</name>
<dbReference type="PANTHER" id="PTHR24348:SF22">
    <property type="entry name" value="NON-SPECIFIC SERINE_THREONINE PROTEIN KINASE"/>
    <property type="match status" value="1"/>
</dbReference>
<sequence length="368" mass="41616">MNPSTTILQGTRTITFNGEESRRCPSELYQRYEHLLNTQYIGWTEHLRFRRLLGTGGQGVVYLTDRRGSDGFTLPVALKVFSPERFSCQQSYDRAMERIAMVASSVAKIQHDNLLDVQNFAERSRIRVMEMEWVDGYDLDNLLTPAMLSRVQQRVNTRRWKYINDVIVTAGHVRPRLKPGVAVAIIRQCLAGLAALHREKIIHGDLKPSNIMVKRTGHPKIVDIGSALQLDNMPEQRTCTPQYAAPEMLERNEFTAQSDLASLGYVLIEILAGRPLFAGLRNLGEMLEAKWTLPQRLDSILPDDVADSELLMSICRRLTAPDTVLRFASAEDADTGPGGLAEFQRTLVMGDLASEYENELRVWLEELD</sequence>
<evidence type="ECO:0000256" key="4">
    <source>
        <dbReference type="ARBA" id="ARBA00022840"/>
    </source>
</evidence>
<dbReference type="EC" id="2.7.11.1" evidence="6"/>
<dbReference type="AlphaFoldDB" id="A0A5B9Q960"/>
<dbReference type="CDD" id="cd14014">
    <property type="entry name" value="STKc_PknB_like"/>
    <property type="match status" value="1"/>
</dbReference>
<gene>
    <name evidence="6" type="primary">prkC_9</name>
    <name evidence="6" type="ORF">Pr1d_28650</name>
</gene>
<evidence type="ECO:0000256" key="1">
    <source>
        <dbReference type="ARBA" id="ARBA00022679"/>
    </source>
</evidence>